<gene>
    <name evidence="1" type="ORF">SY86_17090</name>
</gene>
<dbReference type="SUPFAM" id="SSF51735">
    <property type="entry name" value="NAD(P)-binding Rossmann-fold domains"/>
    <property type="match status" value="1"/>
</dbReference>
<evidence type="ECO:0008006" key="3">
    <source>
        <dbReference type="Google" id="ProtNLM"/>
    </source>
</evidence>
<dbReference type="EMBL" id="JXNU01000003">
    <property type="protein sequence ID" value="KKF36755.1"/>
    <property type="molecule type" value="Genomic_DNA"/>
</dbReference>
<sequence length="80" mass="8945">MDEQMIKQSNAHLHTLFPMHRSGTADKIARTAVFLVLGDSSYVTGSELCVDGGRAQVEFSSFARFVDKPHLKSFQRGFIK</sequence>
<protein>
    <recommendedName>
        <fullName evidence="3">SDR family oxidoreductase</fullName>
    </recommendedName>
</protein>
<dbReference type="RefSeq" id="WP_016191487.1">
    <property type="nucleotide sequence ID" value="NZ_CP013970.1"/>
</dbReference>
<dbReference type="PATRIC" id="fig|65700.7.peg.4282"/>
<evidence type="ECO:0000313" key="1">
    <source>
        <dbReference type="EMBL" id="KKF36755.1"/>
    </source>
</evidence>
<dbReference type="Pfam" id="PF13561">
    <property type="entry name" value="adh_short_C2"/>
    <property type="match status" value="1"/>
</dbReference>
<keyword evidence="2" id="KW-1185">Reference proteome</keyword>
<organism evidence="1 2">
    <name type="scientific">Erwinia tracheiphila</name>
    <dbReference type="NCBI Taxonomy" id="65700"/>
    <lineage>
        <taxon>Bacteria</taxon>
        <taxon>Pseudomonadati</taxon>
        <taxon>Pseudomonadota</taxon>
        <taxon>Gammaproteobacteria</taxon>
        <taxon>Enterobacterales</taxon>
        <taxon>Erwiniaceae</taxon>
        <taxon>Erwinia</taxon>
    </lineage>
</organism>
<accession>A0A0M2KBL9</accession>
<comment type="caution">
    <text evidence="1">The sequence shown here is derived from an EMBL/GenBank/DDBJ whole genome shotgun (WGS) entry which is preliminary data.</text>
</comment>
<proteinExistence type="predicted"/>
<dbReference type="InterPro" id="IPR002347">
    <property type="entry name" value="SDR_fam"/>
</dbReference>
<dbReference type="InterPro" id="IPR036291">
    <property type="entry name" value="NAD(P)-bd_dom_sf"/>
</dbReference>
<reference evidence="1 2" key="1">
    <citation type="submission" date="2015-01" db="EMBL/GenBank/DDBJ databases">
        <title>Erwinia tracheiphila.</title>
        <authorList>
            <person name="Shapiro L.R."/>
        </authorList>
    </citation>
    <scope>NUCLEOTIDE SEQUENCE [LARGE SCALE GENOMIC DNA]</scope>
    <source>
        <strain evidence="1 2">BuffGH</strain>
    </source>
</reference>
<name>A0A0M2KBL9_9GAMM</name>
<dbReference type="Gene3D" id="3.40.50.720">
    <property type="entry name" value="NAD(P)-binding Rossmann-like Domain"/>
    <property type="match status" value="1"/>
</dbReference>
<dbReference type="AlphaFoldDB" id="A0A0M2KBL9"/>
<dbReference type="Proteomes" id="UP000033924">
    <property type="component" value="Unassembled WGS sequence"/>
</dbReference>
<evidence type="ECO:0000313" key="2">
    <source>
        <dbReference type="Proteomes" id="UP000033924"/>
    </source>
</evidence>
<dbReference type="STRING" id="65700.SY86_17090"/>